<evidence type="ECO:0000313" key="2">
    <source>
        <dbReference type="Proteomes" id="UP000243904"/>
    </source>
</evidence>
<dbReference type="Proteomes" id="UP000243904">
    <property type="component" value="Chromosome I"/>
</dbReference>
<gene>
    <name evidence="1" type="ORF">SAMN05444158_1100</name>
</gene>
<dbReference type="AlphaFoldDB" id="A0A1H1PNT7"/>
<proteinExistence type="predicted"/>
<protein>
    <submittedName>
        <fullName evidence="1">Uncharacterized protein</fullName>
    </submittedName>
</protein>
<name>A0A1H1PNT7_9BRAD</name>
<sequence length="95" mass="10586">MEKGRLRAHIQQMEHINKCTSVLRPLMTEGDTNGVPLAETALNEMVAVTPAPEQRAALEHVQSVVQAHRDEASGIQLRLADAINNYIEKLMRSLE</sequence>
<reference evidence="2" key="1">
    <citation type="submission" date="2016-10" db="EMBL/GenBank/DDBJ databases">
        <authorList>
            <person name="Varghese N."/>
            <person name="Submissions S."/>
        </authorList>
    </citation>
    <scope>NUCLEOTIDE SEQUENCE [LARGE SCALE GENOMIC DNA]</scope>
    <source>
        <strain evidence="2">GAS369</strain>
    </source>
</reference>
<keyword evidence="2" id="KW-1185">Reference proteome</keyword>
<accession>A0A1H1PNT7</accession>
<organism evidence="1 2">
    <name type="scientific">Bradyrhizobium canariense</name>
    <dbReference type="NCBI Taxonomy" id="255045"/>
    <lineage>
        <taxon>Bacteria</taxon>
        <taxon>Pseudomonadati</taxon>
        <taxon>Pseudomonadota</taxon>
        <taxon>Alphaproteobacteria</taxon>
        <taxon>Hyphomicrobiales</taxon>
        <taxon>Nitrobacteraceae</taxon>
        <taxon>Bradyrhizobium</taxon>
    </lineage>
</organism>
<dbReference type="EMBL" id="LT629750">
    <property type="protein sequence ID" value="SDS12952.1"/>
    <property type="molecule type" value="Genomic_DNA"/>
</dbReference>
<evidence type="ECO:0000313" key="1">
    <source>
        <dbReference type="EMBL" id="SDS12952.1"/>
    </source>
</evidence>